<keyword evidence="1" id="KW-0328">Glycosyltransferase</keyword>
<evidence type="ECO:0000256" key="1">
    <source>
        <dbReference type="ARBA" id="ARBA00022676"/>
    </source>
</evidence>
<evidence type="ECO:0000313" key="4">
    <source>
        <dbReference type="EMBL" id="GGA36289.1"/>
    </source>
</evidence>
<name>A0ABQ1G5L5_9SPHN</name>
<keyword evidence="5" id="KW-1185">Reference proteome</keyword>
<dbReference type="PANTHER" id="PTHR43363">
    <property type="entry name" value="HYPOXANTHINE PHOSPHORIBOSYLTRANSFERASE"/>
    <property type="match status" value="1"/>
</dbReference>
<dbReference type="PANTHER" id="PTHR43363:SF1">
    <property type="entry name" value="HYPOXANTHINE-GUANINE PHOSPHORIBOSYLTRANSFERASE"/>
    <property type="match status" value="1"/>
</dbReference>
<reference evidence="5" key="1">
    <citation type="journal article" date="2019" name="Int. J. Syst. Evol. Microbiol.">
        <title>The Global Catalogue of Microorganisms (GCM) 10K type strain sequencing project: providing services to taxonomists for standard genome sequencing and annotation.</title>
        <authorList>
            <consortium name="The Broad Institute Genomics Platform"/>
            <consortium name="The Broad Institute Genome Sequencing Center for Infectious Disease"/>
            <person name="Wu L."/>
            <person name="Ma J."/>
        </authorList>
    </citation>
    <scope>NUCLEOTIDE SEQUENCE [LARGE SCALE GENOMIC DNA]</scope>
    <source>
        <strain evidence="5">CGMCC 1.10106</strain>
    </source>
</reference>
<dbReference type="CDD" id="cd06223">
    <property type="entry name" value="PRTases_typeI"/>
    <property type="match status" value="1"/>
</dbReference>
<dbReference type="Proteomes" id="UP000618591">
    <property type="component" value="Unassembled WGS sequence"/>
</dbReference>
<dbReference type="InterPro" id="IPR029057">
    <property type="entry name" value="PRTase-like"/>
</dbReference>
<evidence type="ECO:0000259" key="3">
    <source>
        <dbReference type="Pfam" id="PF00156"/>
    </source>
</evidence>
<dbReference type="InterPro" id="IPR000836">
    <property type="entry name" value="PRTase_dom"/>
</dbReference>
<evidence type="ECO:0000313" key="5">
    <source>
        <dbReference type="Proteomes" id="UP000618591"/>
    </source>
</evidence>
<accession>A0ABQ1G5L5</accession>
<protein>
    <recommendedName>
        <fullName evidence="3">Phosphoribosyltransferase domain-containing protein</fullName>
    </recommendedName>
</protein>
<proteinExistence type="predicted"/>
<organism evidence="4 5">
    <name type="scientific">Sphingomonas psychrolutea</name>
    <dbReference type="NCBI Taxonomy" id="1259676"/>
    <lineage>
        <taxon>Bacteria</taxon>
        <taxon>Pseudomonadati</taxon>
        <taxon>Pseudomonadota</taxon>
        <taxon>Alphaproteobacteria</taxon>
        <taxon>Sphingomonadales</taxon>
        <taxon>Sphingomonadaceae</taxon>
        <taxon>Sphingomonas</taxon>
    </lineage>
</organism>
<comment type="caution">
    <text evidence="4">The sequence shown here is derived from an EMBL/GenBank/DDBJ whole genome shotgun (WGS) entry which is preliminary data.</text>
</comment>
<dbReference type="Pfam" id="PF00156">
    <property type="entry name" value="Pribosyltran"/>
    <property type="match status" value="1"/>
</dbReference>
<feature type="domain" description="Phosphoribosyltransferase" evidence="3">
    <location>
        <begin position="17"/>
        <end position="156"/>
    </location>
</feature>
<dbReference type="EMBL" id="BMDW01000002">
    <property type="protein sequence ID" value="GGA36289.1"/>
    <property type="molecule type" value="Genomic_DNA"/>
</dbReference>
<evidence type="ECO:0000256" key="2">
    <source>
        <dbReference type="ARBA" id="ARBA00022679"/>
    </source>
</evidence>
<sequence>MGTAAEPQLYYVTDADFLRDVRAVVRSVVADGWKPDFVVGVGRGGLVPAVYVSHALNVPALSVDHSSKVAAFGTELLGKLAAKSAAGTTLLFIDDINDSGGTIDEIRRLLVDHGCDASKIHFAVLLDNIRSKARVEYRAQVIDRAEDKRWFVFPWEAVGTAETIVAEAVSVPHRLA</sequence>
<dbReference type="SUPFAM" id="SSF53271">
    <property type="entry name" value="PRTase-like"/>
    <property type="match status" value="1"/>
</dbReference>
<keyword evidence="2" id="KW-0808">Transferase</keyword>
<dbReference type="RefSeq" id="WP_188445038.1">
    <property type="nucleotide sequence ID" value="NZ_BMDW01000002.1"/>
</dbReference>
<dbReference type="Gene3D" id="3.40.50.2020">
    <property type="match status" value="1"/>
</dbReference>
<gene>
    <name evidence="4" type="ORF">GCM10011395_03220</name>
</gene>